<dbReference type="InterPro" id="IPR019775">
    <property type="entry name" value="WD40_repeat_CS"/>
</dbReference>
<comment type="caution">
    <text evidence="11">The sequence shown here is derived from an EMBL/GenBank/DDBJ whole genome shotgun (WGS) entry which is preliminary data.</text>
</comment>
<protein>
    <submittedName>
        <fullName evidence="11">Caf1-105</fullName>
    </submittedName>
</protein>
<evidence type="ECO:0000256" key="9">
    <source>
        <dbReference type="PROSITE-ProRule" id="PRU00221"/>
    </source>
</evidence>
<dbReference type="PANTHER" id="PTHR15271">
    <property type="entry name" value="CHROMATIN ASSEMBLY FACTOR 1 SUBUNIT B"/>
    <property type="match status" value="1"/>
</dbReference>
<dbReference type="GO" id="GO:0006334">
    <property type="term" value="P:nucleosome assembly"/>
    <property type="evidence" value="ECO:0007669"/>
    <property type="project" value="TreeGrafter"/>
</dbReference>
<dbReference type="SUPFAM" id="SSF50978">
    <property type="entry name" value="WD40 repeat-like"/>
    <property type="match status" value="1"/>
</dbReference>
<evidence type="ECO:0000256" key="3">
    <source>
        <dbReference type="ARBA" id="ARBA00022574"/>
    </source>
</evidence>
<name>A0A7J7K4F7_BUGNE</name>
<evidence type="ECO:0000256" key="1">
    <source>
        <dbReference type="ARBA" id="ARBA00004123"/>
    </source>
</evidence>
<dbReference type="EMBL" id="VXIV02001311">
    <property type="protein sequence ID" value="KAF6033519.1"/>
    <property type="molecule type" value="Genomic_DNA"/>
</dbReference>
<keyword evidence="5" id="KW-0227">DNA damage</keyword>
<keyword evidence="12" id="KW-1185">Reference proteome</keyword>
<evidence type="ECO:0000256" key="2">
    <source>
        <dbReference type="ARBA" id="ARBA00007306"/>
    </source>
</evidence>
<dbReference type="GO" id="GO:0033186">
    <property type="term" value="C:CAF-1 complex"/>
    <property type="evidence" value="ECO:0007669"/>
    <property type="project" value="TreeGrafter"/>
</dbReference>
<dbReference type="InterPro" id="IPR055410">
    <property type="entry name" value="Beta-prop_CAF1B_HIR1"/>
</dbReference>
<comment type="similarity">
    <text evidence="2">Belongs to the WD repeat HIR1 family.</text>
</comment>
<dbReference type="AlphaFoldDB" id="A0A7J7K4F7"/>
<dbReference type="SMART" id="SM00320">
    <property type="entry name" value="WD40"/>
    <property type="match status" value="5"/>
</dbReference>
<keyword evidence="8" id="KW-0539">Nucleus</keyword>
<keyword evidence="3 9" id="KW-0853">WD repeat</keyword>
<dbReference type="PROSITE" id="PS50294">
    <property type="entry name" value="WD_REPEATS_REGION"/>
    <property type="match status" value="2"/>
</dbReference>
<evidence type="ECO:0000313" key="11">
    <source>
        <dbReference type="EMBL" id="KAF6033519.1"/>
    </source>
</evidence>
<dbReference type="PANTHER" id="PTHR15271:SF4">
    <property type="entry name" value="CHROMATIN ASSEMBLY FACTOR 1 SUBUNIT B"/>
    <property type="match status" value="1"/>
</dbReference>
<feature type="repeat" description="WD" evidence="9">
    <location>
        <begin position="81"/>
        <end position="122"/>
    </location>
</feature>
<organism evidence="11 12">
    <name type="scientific">Bugula neritina</name>
    <name type="common">Brown bryozoan</name>
    <name type="synonym">Sertularia neritina</name>
    <dbReference type="NCBI Taxonomy" id="10212"/>
    <lineage>
        <taxon>Eukaryota</taxon>
        <taxon>Metazoa</taxon>
        <taxon>Spiralia</taxon>
        <taxon>Lophotrochozoa</taxon>
        <taxon>Bryozoa</taxon>
        <taxon>Gymnolaemata</taxon>
        <taxon>Cheilostomatida</taxon>
        <taxon>Flustrina</taxon>
        <taxon>Buguloidea</taxon>
        <taxon>Bugulidae</taxon>
        <taxon>Bugula</taxon>
    </lineage>
</organism>
<evidence type="ECO:0000256" key="6">
    <source>
        <dbReference type="ARBA" id="ARBA00022853"/>
    </source>
</evidence>
<gene>
    <name evidence="11" type="ORF">EB796_008174</name>
</gene>
<dbReference type="InterPro" id="IPR015943">
    <property type="entry name" value="WD40/YVTN_repeat-like_dom_sf"/>
</dbReference>
<dbReference type="Proteomes" id="UP000593567">
    <property type="component" value="Unassembled WGS sequence"/>
</dbReference>
<dbReference type="InterPro" id="IPR036322">
    <property type="entry name" value="WD40_repeat_dom_sf"/>
</dbReference>
<keyword evidence="7" id="KW-0234">DNA repair</keyword>
<dbReference type="PROSITE" id="PS50082">
    <property type="entry name" value="WD_REPEATS_2"/>
    <property type="match status" value="3"/>
</dbReference>
<evidence type="ECO:0000256" key="7">
    <source>
        <dbReference type="ARBA" id="ARBA00023204"/>
    </source>
</evidence>
<evidence type="ECO:0000256" key="5">
    <source>
        <dbReference type="ARBA" id="ARBA00022763"/>
    </source>
</evidence>
<evidence type="ECO:0000256" key="4">
    <source>
        <dbReference type="ARBA" id="ARBA00022737"/>
    </source>
</evidence>
<dbReference type="Pfam" id="PF24105">
    <property type="entry name" value="Beta-prop_CAF1B_HIR1"/>
    <property type="match status" value="1"/>
</dbReference>
<dbReference type="PROSITE" id="PS00678">
    <property type="entry name" value="WD_REPEATS_1"/>
    <property type="match status" value="1"/>
</dbReference>
<evidence type="ECO:0000313" key="12">
    <source>
        <dbReference type="Proteomes" id="UP000593567"/>
    </source>
</evidence>
<dbReference type="GO" id="GO:0006335">
    <property type="term" value="P:DNA replication-dependent chromatin assembly"/>
    <property type="evidence" value="ECO:0007669"/>
    <property type="project" value="InterPro"/>
</dbReference>
<comment type="subcellular location">
    <subcellularLocation>
        <location evidence="1">Nucleus</location>
    </subcellularLocation>
</comment>
<sequence>MTEDNRKSCGVFGRDDVIRHVNTQMINWHGPTGTVLTVDIQLNSVSGPVRAATGGADSKVQVWELQEDDEGVGYVQHLSELSRHDCAVNAVRFHPSDDLLATASDDRCLFIWKLESESDIPDIFATSDSLNDGEKQRENRETWNVVKQLRGHGSEVYDIAWSPDAKFIVSGTMDNASYVWDINTTRKAAILQHHKAYVQGVAWDPSNKYITTVSSDRSAIVYNTKKYDLVHRISRVKNSLGKVNREDAASKNLRMFLDTSMVDTFFRRPGFSPDGKLIAYPCGCHELETEDTGISVGGNPVSDEQMVQINVVYIFQHNNLENPVLCLPTGKSPAIAVRFCPQIFKLRESSTSLFRLPYRMLYAVATLDNILLYDTQQRAPFACINSIHYEQLTDIAWSKDGRYLIVSSIDGFCTIVTLDVDNLGQLYREIDASQCRTVTKTGTMKTTTNTISNTDSMIITNTDTITTTADTVAMATADTVDSVAMDTVDSAANSNTNTISEKEELEAC</sequence>
<proteinExistence type="inferred from homology"/>
<keyword evidence="4" id="KW-0677">Repeat</keyword>
<dbReference type="OrthoDB" id="71227at2759"/>
<feature type="repeat" description="WD" evidence="9">
    <location>
        <begin position="191"/>
        <end position="232"/>
    </location>
</feature>
<accession>A0A7J7K4F7</accession>
<reference evidence="11" key="1">
    <citation type="submission" date="2020-06" db="EMBL/GenBank/DDBJ databases">
        <title>Draft genome of Bugula neritina, a colonial animal packing powerful symbionts and potential medicines.</title>
        <authorList>
            <person name="Rayko M."/>
        </authorList>
    </citation>
    <scope>NUCLEOTIDE SEQUENCE [LARGE SCALE GENOMIC DNA]</scope>
    <source>
        <strain evidence="11">Kwan_BN1</strain>
    </source>
</reference>
<keyword evidence="6" id="KW-0156">Chromatin regulator</keyword>
<dbReference type="InterPro" id="IPR045145">
    <property type="entry name" value="PTHR15271"/>
</dbReference>
<dbReference type="GO" id="GO:0006281">
    <property type="term" value="P:DNA repair"/>
    <property type="evidence" value="ECO:0007669"/>
    <property type="project" value="UniProtKB-KW"/>
</dbReference>
<feature type="domain" description="CAF1B/HIR1 beta-propeller" evidence="10">
    <location>
        <begin position="21"/>
        <end position="423"/>
    </location>
</feature>
<feature type="repeat" description="WD" evidence="9">
    <location>
        <begin position="149"/>
        <end position="190"/>
    </location>
</feature>
<evidence type="ECO:0000259" key="10">
    <source>
        <dbReference type="Pfam" id="PF24105"/>
    </source>
</evidence>
<dbReference type="InterPro" id="IPR001680">
    <property type="entry name" value="WD40_rpt"/>
</dbReference>
<evidence type="ECO:0000256" key="8">
    <source>
        <dbReference type="ARBA" id="ARBA00023242"/>
    </source>
</evidence>
<dbReference type="GO" id="GO:0005634">
    <property type="term" value="C:nucleus"/>
    <property type="evidence" value="ECO:0007669"/>
    <property type="project" value="UniProtKB-SubCell"/>
</dbReference>
<dbReference type="Gene3D" id="2.130.10.10">
    <property type="entry name" value="YVTN repeat-like/Quinoprotein amine dehydrogenase"/>
    <property type="match status" value="3"/>
</dbReference>